<dbReference type="KEGG" id="coc:Coch_1294"/>
<dbReference type="InterPro" id="IPR037923">
    <property type="entry name" value="HTH-like"/>
</dbReference>
<protein>
    <submittedName>
        <fullName evidence="5">Transcriptional regulator, AraC family</fullName>
    </submittedName>
</protein>
<keyword evidence="1" id="KW-0805">Transcription regulation</keyword>
<dbReference type="eggNOG" id="COG2207">
    <property type="taxonomic scope" value="Bacteria"/>
</dbReference>
<keyword evidence="6" id="KW-1185">Reference proteome</keyword>
<evidence type="ECO:0000256" key="1">
    <source>
        <dbReference type="ARBA" id="ARBA00023015"/>
    </source>
</evidence>
<dbReference type="InterPro" id="IPR009057">
    <property type="entry name" value="Homeodomain-like_sf"/>
</dbReference>
<dbReference type="SUPFAM" id="SSF51215">
    <property type="entry name" value="Regulatory protein AraC"/>
    <property type="match status" value="1"/>
</dbReference>
<keyword evidence="2" id="KW-0238">DNA-binding</keyword>
<dbReference type="HOGENOM" id="CLU_000445_88_2_10"/>
<dbReference type="GO" id="GO:0003700">
    <property type="term" value="F:DNA-binding transcription factor activity"/>
    <property type="evidence" value="ECO:0007669"/>
    <property type="project" value="InterPro"/>
</dbReference>
<proteinExistence type="predicted"/>
<dbReference type="PANTHER" id="PTHR43280">
    <property type="entry name" value="ARAC-FAMILY TRANSCRIPTIONAL REGULATOR"/>
    <property type="match status" value="1"/>
</dbReference>
<dbReference type="GO" id="GO:0043565">
    <property type="term" value="F:sequence-specific DNA binding"/>
    <property type="evidence" value="ECO:0007669"/>
    <property type="project" value="InterPro"/>
</dbReference>
<evidence type="ECO:0000256" key="3">
    <source>
        <dbReference type="ARBA" id="ARBA00023163"/>
    </source>
</evidence>
<dbReference type="EMBL" id="CP001632">
    <property type="protein sequence ID" value="ACU92842.1"/>
    <property type="molecule type" value="Genomic_DNA"/>
</dbReference>
<dbReference type="Pfam" id="PF12833">
    <property type="entry name" value="HTH_18"/>
    <property type="match status" value="1"/>
</dbReference>
<evidence type="ECO:0000313" key="6">
    <source>
        <dbReference type="Proteomes" id="UP000006650"/>
    </source>
</evidence>
<evidence type="ECO:0000259" key="4">
    <source>
        <dbReference type="PROSITE" id="PS01124"/>
    </source>
</evidence>
<organism evidence="5 6">
    <name type="scientific">Capnocytophaga ochracea (strain ATCC 27872 / DSM 7271 / CCUG 9716 / JCM 12966 / NCTC 12371 / SS31 / VPI 2845)</name>
    <name type="common">Bacteroides ochraceus</name>
    <dbReference type="NCBI Taxonomy" id="521097"/>
    <lineage>
        <taxon>Bacteria</taxon>
        <taxon>Pseudomonadati</taxon>
        <taxon>Bacteroidota</taxon>
        <taxon>Flavobacteriia</taxon>
        <taxon>Flavobacteriales</taxon>
        <taxon>Flavobacteriaceae</taxon>
        <taxon>Capnocytophaga</taxon>
    </lineage>
</organism>
<dbReference type="PROSITE" id="PS01124">
    <property type="entry name" value="HTH_ARAC_FAMILY_2"/>
    <property type="match status" value="1"/>
</dbReference>
<dbReference type="PANTHER" id="PTHR43280:SF32">
    <property type="entry name" value="TRANSCRIPTIONAL REGULATORY PROTEIN"/>
    <property type="match status" value="1"/>
</dbReference>
<dbReference type="AlphaFoldDB" id="C7M5D9"/>
<dbReference type="InterPro" id="IPR018060">
    <property type="entry name" value="HTH_AraC"/>
</dbReference>
<dbReference type="STRING" id="521097.Coch_1294"/>
<name>C7M5D9_CAPOD</name>
<dbReference type="Proteomes" id="UP000006650">
    <property type="component" value="Chromosome"/>
</dbReference>
<dbReference type="Gene3D" id="1.10.10.60">
    <property type="entry name" value="Homeodomain-like"/>
    <property type="match status" value="1"/>
</dbReference>
<feature type="domain" description="HTH araC/xylS-type" evidence="4">
    <location>
        <begin position="168"/>
        <end position="269"/>
    </location>
</feature>
<keyword evidence="3" id="KW-0804">Transcription</keyword>
<accession>C7M5D9</accession>
<gene>
    <name evidence="5" type="ordered locus">Coch_1294</name>
</gene>
<reference evidence="5 6" key="1">
    <citation type="journal article" date="2009" name="Stand. Genomic Sci.">
        <title>Complete genome sequence of Capnocytophaga ochracea type strain (VPI 2845).</title>
        <authorList>
            <person name="Mavrommatis K."/>
            <person name="Gronow S."/>
            <person name="Saunders E."/>
            <person name="Land M."/>
            <person name="Lapidus A."/>
            <person name="Copeland A."/>
            <person name="Glavina Del Rio T."/>
            <person name="Nolan M."/>
            <person name="Lucas S."/>
            <person name="Chen F."/>
            <person name="Tice H."/>
            <person name="Cheng J.F."/>
            <person name="Bruce D."/>
            <person name="Goodwin L."/>
            <person name="Pitluck S."/>
            <person name="Pati A."/>
            <person name="Ivanova N."/>
            <person name="Chen A."/>
            <person name="Palaniappan K."/>
            <person name="Chain P."/>
            <person name="Hauser L."/>
            <person name="Chang Y.J."/>
            <person name="Jeffries C.D."/>
            <person name="Brettin T."/>
            <person name="Detter J.C."/>
            <person name="Han C."/>
            <person name="Bristow J."/>
            <person name="Goker M."/>
            <person name="Rohde M."/>
            <person name="Eisen J.A."/>
            <person name="Markowitz V."/>
            <person name="Kyrpides N.C."/>
            <person name="Klenk H.P."/>
            <person name="Hugenholtz P."/>
        </authorList>
    </citation>
    <scope>NUCLEOTIDE SEQUENCE [LARGE SCALE GENOMIC DNA]</scope>
    <source>
        <strain evidence="6">ATCC 27872 / DSM 7271 / JCM 12966 / VPI 2845</strain>
    </source>
</reference>
<dbReference type="SUPFAM" id="SSF46689">
    <property type="entry name" value="Homeodomain-like"/>
    <property type="match status" value="1"/>
</dbReference>
<sequence length="269" mass="31329">MSMDNKNIIIEDNLHRLGSEELRHCIAHVLCEAGSYVFQYNGENFALEAGQTMIIPYQQFIEAVVPSPYLQATCIYLTPKYAEYCTPRSNYGIRGALALFANPIMPLTEKQFAQLQYDFQQIKHRLTDTTHAFQEEVLHSAVQMLILDYFDIHTSLFGKQKITFQDNDLIVRFMVLLEQEEYVQHREVGYYADKLFVSPKHLSEVCKQVSGRNALFWINRFTTIHIRKLLQQKTHSITELTDLFGFSSTAYFSRFVQQHLGVNPSEFYQ</sequence>
<dbReference type="SMART" id="SM00342">
    <property type="entry name" value="HTH_ARAC"/>
    <property type="match status" value="1"/>
</dbReference>
<evidence type="ECO:0000313" key="5">
    <source>
        <dbReference type="EMBL" id="ACU92842.1"/>
    </source>
</evidence>
<evidence type="ECO:0000256" key="2">
    <source>
        <dbReference type="ARBA" id="ARBA00023125"/>
    </source>
</evidence>